<evidence type="ECO:0000313" key="12">
    <source>
        <dbReference type="EMBL" id="RCX06677.1"/>
    </source>
</evidence>
<evidence type="ECO:0000259" key="11">
    <source>
        <dbReference type="PROSITE" id="PS50883"/>
    </source>
</evidence>
<evidence type="ECO:0000256" key="6">
    <source>
        <dbReference type="ARBA" id="ARBA00022801"/>
    </source>
</evidence>
<dbReference type="InterPro" id="IPR024744">
    <property type="entry name" value="CSS-motif_dom"/>
</dbReference>
<dbReference type="PROSITE" id="PS50883">
    <property type="entry name" value="EAL"/>
    <property type="match status" value="1"/>
</dbReference>
<evidence type="ECO:0000256" key="7">
    <source>
        <dbReference type="ARBA" id="ARBA00022989"/>
    </source>
</evidence>
<dbReference type="PANTHER" id="PTHR33121">
    <property type="entry name" value="CYCLIC DI-GMP PHOSPHODIESTERASE PDEF"/>
    <property type="match status" value="1"/>
</dbReference>
<organism evidence="12 13">
    <name type="scientific">Marinomonas foliarum</name>
    <dbReference type="NCBI Taxonomy" id="491950"/>
    <lineage>
        <taxon>Bacteria</taxon>
        <taxon>Pseudomonadati</taxon>
        <taxon>Pseudomonadota</taxon>
        <taxon>Gammaproteobacteria</taxon>
        <taxon>Oceanospirillales</taxon>
        <taxon>Oceanospirillaceae</taxon>
        <taxon>Marinomonas</taxon>
    </lineage>
</organism>
<dbReference type="GO" id="GO:0005886">
    <property type="term" value="C:plasma membrane"/>
    <property type="evidence" value="ECO:0007669"/>
    <property type="project" value="UniProtKB-SubCell"/>
</dbReference>
<evidence type="ECO:0000256" key="4">
    <source>
        <dbReference type="ARBA" id="ARBA00022636"/>
    </source>
</evidence>
<dbReference type="GO" id="GO:0071111">
    <property type="term" value="F:cyclic-guanylate-specific phosphodiesterase activity"/>
    <property type="evidence" value="ECO:0007669"/>
    <property type="project" value="UniProtKB-EC"/>
</dbReference>
<dbReference type="Pfam" id="PF12792">
    <property type="entry name" value="CSS-motif"/>
    <property type="match status" value="1"/>
</dbReference>
<dbReference type="InterPro" id="IPR050706">
    <property type="entry name" value="Cyclic-di-GMP_PDE-like"/>
</dbReference>
<feature type="domain" description="EAL" evidence="11">
    <location>
        <begin position="260"/>
        <end position="515"/>
    </location>
</feature>
<dbReference type="SMART" id="SM00052">
    <property type="entry name" value="EAL"/>
    <property type="match status" value="1"/>
</dbReference>
<accession>A0A369AEV5</accession>
<comment type="catalytic activity">
    <reaction evidence="9">
        <text>3',3'-c-di-GMP + H2O = 5'-phosphoguanylyl(3'-&gt;5')guanosine + H(+)</text>
        <dbReference type="Rhea" id="RHEA:24902"/>
        <dbReference type="ChEBI" id="CHEBI:15377"/>
        <dbReference type="ChEBI" id="CHEBI:15378"/>
        <dbReference type="ChEBI" id="CHEBI:58754"/>
        <dbReference type="ChEBI" id="CHEBI:58805"/>
        <dbReference type="EC" id="3.1.4.52"/>
    </reaction>
</comment>
<evidence type="ECO:0000256" key="5">
    <source>
        <dbReference type="ARBA" id="ARBA00022692"/>
    </source>
</evidence>
<name>A0A369AEV5_9GAMM</name>
<evidence type="ECO:0000256" key="10">
    <source>
        <dbReference type="SAM" id="Phobius"/>
    </source>
</evidence>
<proteinExistence type="predicted"/>
<dbReference type="SUPFAM" id="SSF141868">
    <property type="entry name" value="EAL domain-like"/>
    <property type="match status" value="1"/>
</dbReference>
<dbReference type="RefSeq" id="WP_114411536.1">
    <property type="nucleotide sequence ID" value="NZ_QPJQ01000009.1"/>
</dbReference>
<dbReference type="EMBL" id="QPJQ01000009">
    <property type="protein sequence ID" value="RCX06677.1"/>
    <property type="molecule type" value="Genomic_DNA"/>
</dbReference>
<keyword evidence="4" id="KW-0973">c-di-GMP</keyword>
<reference evidence="12 13" key="1">
    <citation type="submission" date="2018-07" db="EMBL/GenBank/DDBJ databases">
        <title>Genomic Encyclopedia of Type Strains, Phase III (KMG-III): the genomes of soil and plant-associated and newly described type strains.</title>
        <authorList>
            <person name="Whitman W."/>
        </authorList>
    </citation>
    <scope>NUCLEOTIDE SEQUENCE [LARGE SCALE GENOMIC DNA]</scope>
    <source>
        <strain evidence="12 13">CECT 7731</strain>
    </source>
</reference>
<keyword evidence="8 10" id="KW-0472">Membrane</keyword>
<evidence type="ECO:0000256" key="3">
    <source>
        <dbReference type="ARBA" id="ARBA00022475"/>
    </source>
</evidence>
<evidence type="ECO:0000256" key="8">
    <source>
        <dbReference type="ARBA" id="ARBA00023136"/>
    </source>
</evidence>
<dbReference type="Gene3D" id="3.20.20.450">
    <property type="entry name" value="EAL domain"/>
    <property type="match status" value="1"/>
</dbReference>
<dbReference type="CDD" id="cd01948">
    <property type="entry name" value="EAL"/>
    <property type="match status" value="1"/>
</dbReference>
<keyword evidence="6" id="KW-0378">Hydrolase</keyword>
<dbReference type="EC" id="3.1.4.52" evidence="2"/>
<dbReference type="OrthoDB" id="675397at2"/>
<keyword evidence="5 10" id="KW-0812">Transmembrane</keyword>
<dbReference type="InterPro" id="IPR035919">
    <property type="entry name" value="EAL_sf"/>
</dbReference>
<dbReference type="Pfam" id="PF00563">
    <property type="entry name" value="EAL"/>
    <property type="match status" value="1"/>
</dbReference>
<dbReference type="Proteomes" id="UP000253506">
    <property type="component" value="Unassembled WGS sequence"/>
</dbReference>
<protein>
    <recommendedName>
        <fullName evidence="2">cyclic-guanylate-specific phosphodiesterase</fullName>
        <ecNumber evidence="2">3.1.4.52</ecNumber>
    </recommendedName>
</protein>
<comment type="caution">
    <text evidence="12">The sequence shown here is derived from an EMBL/GenBank/DDBJ whole genome shotgun (WGS) entry which is preliminary data.</text>
</comment>
<evidence type="ECO:0000256" key="2">
    <source>
        <dbReference type="ARBA" id="ARBA00012282"/>
    </source>
</evidence>
<sequence>MFGSVTALVPYKKKVLFYYGFLSLLISIPLFTVSLYFFLLHDLDNKAKAAENILITQMEGIFSELKTVVDSAGLSCQEEDATRLKRLVFYSPTFKELGLFDKDFRVFCSNYGVVNIPIFSSIVTRIESSAGRKTVSLVRSKSLGEATFFAFYQGENGIGVNGLAPPIRFSTLIDPIILPDYFYELTIGKRILSSNRDGMDSDIWNKKVVSLDDWSVTLDVFLPSNLYWQRLYSFAPFIFAVWLVLFLAFYTAHLISVYYRRSMRHCIRRAIKNAEIDVYFQPVVSLNPGESLEMEALLRWQSLNHGYVSPLVVVKVASELGLMDELTWVVIRKVGAFYREYPDQLIDIKTSVNVDRFSLLKESFAPKLASILEEYPELKGHLGLEVTETSVLNHDELPLMVSRFEHIKALGIGLSVDDFGTGYSGLDFLRRFPYDTLKLDQVFIANLKDDQFTRQVLTSITILAKELGMKLVAEGVEREDQLEAVRLLGVDRVQGYYFCRPLPKDQIITWIARNNSIENAAK</sequence>
<evidence type="ECO:0000256" key="1">
    <source>
        <dbReference type="ARBA" id="ARBA00004651"/>
    </source>
</evidence>
<keyword evidence="7 10" id="KW-1133">Transmembrane helix</keyword>
<dbReference type="PANTHER" id="PTHR33121:SF79">
    <property type="entry name" value="CYCLIC DI-GMP PHOSPHODIESTERASE PDED-RELATED"/>
    <property type="match status" value="1"/>
</dbReference>
<keyword evidence="3" id="KW-1003">Cell membrane</keyword>
<evidence type="ECO:0000313" key="13">
    <source>
        <dbReference type="Proteomes" id="UP000253506"/>
    </source>
</evidence>
<dbReference type="InterPro" id="IPR001633">
    <property type="entry name" value="EAL_dom"/>
</dbReference>
<comment type="subcellular location">
    <subcellularLocation>
        <location evidence="1">Cell membrane</location>
        <topology evidence="1">Multi-pass membrane protein</topology>
    </subcellularLocation>
</comment>
<evidence type="ECO:0000256" key="9">
    <source>
        <dbReference type="ARBA" id="ARBA00034290"/>
    </source>
</evidence>
<feature type="transmembrane region" description="Helical" evidence="10">
    <location>
        <begin position="16"/>
        <end position="39"/>
    </location>
</feature>
<dbReference type="AlphaFoldDB" id="A0A369AEV5"/>
<feature type="transmembrane region" description="Helical" evidence="10">
    <location>
        <begin position="234"/>
        <end position="259"/>
    </location>
</feature>
<gene>
    <name evidence="12" type="ORF">DFP77_10973</name>
</gene>